<evidence type="ECO:0000313" key="23">
    <source>
        <dbReference type="Proteomes" id="UP001161247"/>
    </source>
</evidence>
<dbReference type="FunFam" id="1.10.510.10:FF:000345">
    <property type="entry name" value="G-type lectin S-receptor-like serine/threonine-protein kinase"/>
    <property type="match status" value="1"/>
</dbReference>
<evidence type="ECO:0000256" key="12">
    <source>
        <dbReference type="ARBA" id="ARBA00023157"/>
    </source>
</evidence>
<dbReference type="PROSITE" id="PS50927">
    <property type="entry name" value="BULB_LECTIN"/>
    <property type="match status" value="2"/>
</dbReference>
<evidence type="ECO:0000256" key="5">
    <source>
        <dbReference type="ARBA" id="ARBA00022553"/>
    </source>
</evidence>
<accession>A0AAV1BZ11</accession>
<feature type="domain" description="Apple" evidence="21">
    <location>
        <begin position="341"/>
        <end position="422"/>
    </location>
</feature>
<evidence type="ECO:0000256" key="6">
    <source>
        <dbReference type="ARBA" id="ARBA00022679"/>
    </source>
</evidence>
<evidence type="ECO:0000256" key="11">
    <source>
        <dbReference type="ARBA" id="ARBA00022840"/>
    </source>
</evidence>
<feature type="domain" description="Bulb-type lectin" evidence="20">
    <location>
        <begin position="1975"/>
        <end position="2096"/>
    </location>
</feature>
<dbReference type="FunFam" id="3.50.4.10:FF:000002">
    <property type="entry name" value="G-type lectin S-receptor-like serine/threonine-protein kinase"/>
    <property type="match status" value="1"/>
</dbReference>
<keyword evidence="17" id="KW-1133">Transmembrane helix</keyword>
<evidence type="ECO:0000256" key="8">
    <source>
        <dbReference type="ARBA" id="ARBA00022734"/>
    </source>
</evidence>
<dbReference type="GO" id="GO:0030246">
    <property type="term" value="F:carbohydrate binding"/>
    <property type="evidence" value="ECO:0007669"/>
    <property type="project" value="UniProtKB-KW"/>
</dbReference>
<evidence type="ECO:0000256" key="7">
    <source>
        <dbReference type="ARBA" id="ARBA00022729"/>
    </source>
</evidence>
<feature type="domain" description="Protein kinase" evidence="19">
    <location>
        <begin position="1219"/>
        <end position="1504"/>
    </location>
</feature>
<dbReference type="SMART" id="SM00108">
    <property type="entry name" value="B_lectin"/>
    <property type="match status" value="2"/>
</dbReference>
<protein>
    <recommendedName>
        <fullName evidence="2">non-specific serine/threonine protein kinase</fullName>
        <ecNumber evidence="2">2.7.11.1</ecNumber>
    </recommendedName>
</protein>
<keyword evidence="11" id="KW-0067">ATP-binding</keyword>
<dbReference type="GO" id="GO:0048544">
    <property type="term" value="P:recognition of pollen"/>
    <property type="evidence" value="ECO:0007669"/>
    <property type="project" value="InterPro"/>
</dbReference>
<evidence type="ECO:0000256" key="14">
    <source>
        <dbReference type="ARBA" id="ARBA00023180"/>
    </source>
</evidence>
<evidence type="ECO:0000256" key="1">
    <source>
        <dbReference type="ARBA" id="ARBA00004251"/>
    </source>
</evidence>
<dbReference type="Gene3D" id="1.10.510.10">
    <property type="entry name" value="Transferase(Phosphotransferase) domain 1"/>
    <property type="match status" value="4"/>
</dbReference>
<dbReference type="EMBL" id="OX459118">
    <property type="protein sequence ID" value="CAI9088615.1"/>
    <property type="molecule type" value="Genomic_DNA"/>
</dbReference>
<evidence type="ECO:0000256" key="17">
    <source>
        <dbReference type="SAM" id="Phobius"/>
    </source>
</evidence>
<dbReference type="PROSITE" id="PS50948">
    <property type="entry name" value="PAN"/>
    <property type="match status" value="3"/>
</dbReference>
<keyword evidence="10" id="KW-0418">Kinase</keyword>
<dbReference type="Gene3D" id="3.50.4.10">
    <property type="entry name" value="Hepatocyte Growth Factor"/>
    <property type="match status" value="3"/>
</dbReference>
<dbReference type="InterPro" id="IPR008271">
    <property type="entry name" value="Ser/Thr_kinase_AS"/>
</dbReference>
<evidence type="ECO:0000313" key="22">
    <source>
        <dbReference type="EMBL" id="CAI9088615.1"/>
    </source>
</evidence>
<dbReference type="InterPro" id="IPR003609">
    <property type="entry name" value="Pan_app"/>
</dbReference>
<evidence type="ECO:0000259" key="20">
    <source>
        <dbReference type="PROSITE" id="PS50927"/>
    </source>
</evidence>
<evidence type="ECO:0000256" key="3">
    <source>
        <dbReference type="ARBA" id="ARBA00022475"/>
    </source>
</evidence>
<feature type="signal peptide" evidence="18">
    <location>
        <begin position="1"/>
        <end position="25"/>
    </location>
</feature>
<comment type="catalytic activity">
    <reaction evidence="15">
        <text>L-threonyl-[protein] + ATP = O-phospho-L-threonyl-[protein] + ADP + H(+)</text>
        <dbReference type="Rhea" id="RHEA:46608"/>
        <dbReference type="Rhea" id="RHEA-COMP:11060"/>
        <dbReference type="Rhea" id="RHEA-COMP:11605"/>
        <dbReference type="ChEBI" id="CHEBI:15378"/>
        <dbReference type="ChEBI" id="CHEBI:30013"/>
        <dbReference type="ChEBI" id="CHEBI:30616"/>
        <dbReference type="ChEBI" id="CHEBI:61977"/>
        <dbReference type="ChEBI" id="CHEBI:456216"/>
        <dbReference type="EC" id="2.7.11.1"/>
    </reaction>
</comment>
<keyword evidence="12" id="KW-1015">Disulfide bond</keyword>
<comment type="catalytic activity">
    <reaction evidence="16">
        <text>L-seryl-[protein] + ATP = O-phospho-L-seryl-[protein] + ADP + H(+)</text>
        <dbReference type="Rhea" id="RHEA:17989"/>
        <dbReference type="Rhea" id="RHEA-COMP:9863"/>
        <dbReference type="Rhea" id="RHEA-COMP:11604"/>
        <dbReference type="ChEBI" id="CHEBI:15378"/>
        <dbReference type="ChEBI" id="CHEBI:29999"/>
        <dbReference type="ChEBI" id="CHEBI:30616"/>
        <dbReference type="ChEBI" id="CHEBI:83421"/>
        <dbReference type="ChEBI" id="CHEBI:456216"/>
        <dbReference type="EC" id="2.7.11.1"/>
    </reaction>
</comment>
<keyword evidence="17" id="KW-0812">Transmembrane</keyword>
<dbReference type="SMART" id="SM00473">
    <property type="entry name" value="PAN_AP"/>
    <property type="match status" value="3"/>
</dbReference>
<dbReference type="InterPro" id="IPR001245">
    <property type="entry name" value="Ser-Thr/Tyr_kinase_cat_dom"/>
</dbReference>
<feature type="domain" description="Apple" evidence="21">
    <location>
        <begin position="2289"/>
        <end position="2370"/>
    </location>
</feature>
<dbReference type="InterPro" id="IPR000719">
    <property type="entry name" value="Prot_kinase_dom"/>
</dbReference>
<evidence type="ECO:0000256" key="18">
    <source>
        <dbReference type="SAM" id="SignalP"/>
    </source>
</evidence>
<feature type="transmembrane region" description="Helical" evidence="17">
    <location>
        <begin position="1142"/>
        <end position="1163"/>
    </location>
</feature>
<evidence type="ECO:0000256" key="2">
    <source>
        <dbReference type="ARBA" id="ARBA00012513"/>
    </source>
</evidence>
<proteinExistence type="predicted"/>
<evidence type="ECO:0000259" key="21">
    <source>
        <dbReference type="PROSITE" id="PS50948"/>
    </source>
</evidence>
<dbReference type="EC" id="2.7.11.1" evidence="2"/>
<dbReference type="FunFam" id="2.90.10.30:FF:000003">
    <property type="entry name" value="Os04g0303100 protein"/>
    <property type="match status" value="2"/>
</dbReference>
<feature type="domain" description="Protein kinase" evidence="19">
    <location>
        <begin position="1717"/>
        <end position="2002"/>
    </location>
</feature>
<dbReference type="SUPFAM" id="SSF51110">
    <property type="entry name" value="alpha-D-mannose-specific plant lectins"/>
    <property type="match status" value="3"/>
</dbReference>
<keyword evidence="3" id="KW-1003">Cell membrane</keyword>
<feature type="domain" description="Apple" evidence="21">
    <location>
        <begin position="1048"/>
        <end position="1129"/>
    </location>
</feature>
<keyword evidence="7 18" id="KW-0732">Signal</keyword>
<evidence type="ECO:0000256" key="4">
    <source>
        <dbReference type="ARBA" id="ARBA00022527"/>
    </source>
</evidence>
<comment type="subcellular location">
    <subcellularLocation>
        <location evidence="1">Cell membrane</location>
        <topology evidence="1">Single-pass type I membrane protein</topology>
    </subcellularLocation>
</comment>
<keyword evidence="14" id="KW-0325">Glycoprotein</keyword>
<keyword evidence="17" id="KW-0472">Membrane</keyword>
<dbReference type="GO" id="GO:0004674">
    <property type="term" value="F:protein serine/threonine kinase activity"/>
    <property type="evidence" value="ECO:0007669"/>
    <property type="project" value="UniProtKB-KW"/>
</dbReference>
<dbReference type="Gene3D" id="2.90.10.10">
    <property type="entry name" value="Bulb-type lectin domain"/>
    <property type="match status" value="2"/>
</dbReference>
<organism evidence="22 23">
    <name type="scientific">Oldenlandia corymbosa var. corymbosa</name>
    <dbReference type="NCBI Taxonomy" id="529605"/>
    <lineage>
        <taxon>Eukaryota</taxon>
        <taxon>Viridiplantae</taxon>
        <taxon>Streptophyta</taxon>
        <taxon>Embryophyta</taxon>
        <taxon>Tracheophyta</taxon>
        <taxon>Spermatophyta</taxon>
        <taxon>Magnoliopsida</taxon>
        <taxon>eudicotyledons</taxon>
        <taxon>Gunneridae</taxon>
        <taxon>Pentapetalae</taxon>
        <taxon>asterids</taxon>
        <taxon>lamiids</taxon>
        <taxon>Gentianales</taxon>
        <taxon>Rubiaceae</taxon>
        <taxon>Rubioideae</taxon>
        <taxon>Spermacoceae</taxon>
        <taxon>Hedyotis-Oldenlandia complex</taxon>
        <taxon>Oldenlandia</taxon>
    </lineage>
</organism>
<dbReference type="SUPFAM" id="SSF56112">
    <property type="entry name" value="Protein kinase-like (PK-like)"/>
    <property type="match status" value="4"/>
</dbReference>
<dbReference type="CDD" id="cd00028">
    <property type="entry name" value="B_lectin"/>
    <property type="match status" value="2"/>
</dbReference>
<dbReference type="PANTHER" id="PTHR27002:SF851">
    <property type="entry name" value="G-TYPE LECTIN S-RECEPTOR-LIKE SERINE_THREONINE-PROTEIN KINASE SD1-1"/>
    <property type="match status" value="1"/>
</dbReference>
<dbReference type="Pfam" id="PF01453">
    <property type="entry name" value="B_lectin"/>
    <property type="match status" value="3"/>
</dbReference>
<dbReference type="InterPro" id="IPR000858">
    <property type="entry name" value="S_locus_glycoprot_dom"/>
</dbReference>
<dbReference type="InterPro" id="IPR036426">
    <property type="entry name" value="Bulb-type_lectin_dom_sf"/>
</dbReference>
<dbReference type="CDD" id="cd01098">
    <property type="entry name" value="PAN_AP_plant"/>
    <property type="match status" value="3"/>
</dbReference>
<dbReference type="Pfam" id="PF00954">
    <property type="entry name" value="S_locus_glycop"/>
    <property type="match status" value="3"/>
</dbReference>
<feature type="transmembrane region" description="Helical" evidence="17">
    <location>
        <begin position="2383"/>
        <end position="2407"/>
    </location>
</feature>
<keyword evidence="13" id="KW-0675">Receptor</keyword>
<dbReference type="InterPro" id="IPR011009">
    <property type="entry name" value="Kinase-like_dom_sf"/>
</dbReference>
<keyword evidence="8" id="KW-0430">Lectin</keyword>
<name>A0AAV1BZ11_OLDCO</name>
<dbReference type="FunFam" id="3.30.200.20:FF:000195">
    <property type="entry name" value="G-type lectin S-receptor-like serine/threonine-protein kinase"/>
    <property type="match status" value="2"/>
</dbReference>
<reference evidence="22" key="1">
    <citation type="submission" date="2023-03" db="EMBL/GenBank/DDBJ databases">
        <authorList>
            <person name="Julca I."/>
        </authorList>
    </citation>
    <scope>NUCLEOTIDE SEQUENCE</scope>
</reference>
<feature type="domain" description="Protein kinase" evidence="19">
    <location>
        <begin position="2456"/>
        <end position="2738"/>
    </location>
</feature>
<feature type="transmembrane region" description="Helical" evidence="17">
    <location>
        <begin position="1649"/>
        <end position="1670"/>
    </location>
</feature>
<dbReference type="FunFam" id="2.90.10.10:FF:000004">
    <property type="entry name" value="G-type lectin S-receptor-like serine/threonine-protein kinase"/>
    <property type="match status" value="2"/>
</dbReference>
<keyword evidence="23" id="KW-1185">Reference proteome</keyword>
<evidence type="ECO:0000256" key="10">
    <source>
        <dbReference type="ARBA" id="ARBA00022777"/>
    </source>
</evidence>
<dbReference type="Pfam" id="PF08276">
    <property type="entry name" value="PAN_2"/>
    <property type="match status" value="4"/>
</dbReference>
<evidence type="ECO:0000256" key="16">
    <source>
        <dbReference type="ARBA" id="ARBA00048679"/>
    </source>
</evidence>
<dbReference type="PANTHER" id="PTHR27002">
    <property type="entry name" value="RECEPTOR-LIKE SERINE/THREONINE-PROTEIN KINASE SD1-8"/>
    <property type="match status" value="1"/>
</dbReference>
<sequence length="2780" mass="311807">MKTLVNIFHLVYALSLLFGIEKITCLTDSLTRSQILKDGETIISAGGSFALGFFSPSMSTKRYLGIWYRNIPIQTVVWVANREAPLTNTTGFLEIVQPGVLVIRNEMNSSIWSSNSSTAAQNPVAQLLDTGNLVLKDANDDNPGNYIWQSFNYPSDTFLPGMKLGRNFVTGLEVHVTSWKSFEDPAPGEYTYHCDPTGYPQNFISSGSGLIYRTGSWNGQGFSGVPGLTANPIFSFEVVFDSEEVYYSFKLLGSTITRFTLSPSGVGQRWTWDNQSGRWNIYLSAPNDNCDSYGLCGSFGSCDVGNSAICGCLDKFKPKNPENWGKGVWSDGCIRKTELDCDSGDGFLKYSNFKLPDTHNSTYNRNISLEECRTECSKNCSCTAYSSLDIRNGGSGCLLWFGDLIDMKVMPGAGQDIYIRLAPSELVSSNDSRGKKVKIPVIVLLSALGMVLFGLGILFYTDRRKKKHQLRKQGILHDKDYGNEHHNKEIELPLFEFSRLLQATNNFSSDKKLGEGGYGPVYWGKLEDGQEVAVKRLSEHTQHGVDQFMTEAICIAKLQHRNLVKLLGYCIEGDERILIYEFMANKSLDYFIFDQKRSRSLNWQNRFHIIQGIARGLQYLHQDSRLRVIHRDIKASNILLDADLNPKISDFGTARSFGGNETGDNTVKVVGTHGYMPPEYVGDGLFSVKSDVFSFGVLVLEIISGKRNRMFVLEGHNLNILGHAWRFNRQGRALELVDSNLTNSYCSIEVLRAIHVGLLCVQQSPEDRPDMSSVVFMLGSSGPLPEATRPGFFVERNILGFHMLYRRDRSNRLESVNKKRFRLLVRCIKRAISSSESEYNNTSSTQLLYRTQWPNCWISFDYPTDTLLPGMKLGLNFVTGLEVYLSSWKSSDDPAPGQYTYIMDPAGFPQKMIKNGSSLVYRTGPWNGFGFNGFPSLTGNNIFSFQVVYNNKEVYYTYKLLSSTVSRVILNPNGVGERWIWENRTASWKIYLSLPSDACDTYGLCGAYGSCNLMDLTICGCLEKFQPKNPENWSKGDWSEGCVRTFNCSERDGFRKLSNLKLPNVQNSTVHRNTTLEECRSLCLKDCSCTAYSSLDIRNGGSGCLLWIGDLIDIKVSSASGEDIYIRMGALESGSDGKKGNILVWVLPLSVLIMILLGLFLILCIYRNRRNRNHLKIKPDGIAIFRNSNGKDYMNEHHKTELELPLFVFSRLVQATNNFSSENKLGEGGYGPVYWGRLEEGQEIAVKRLSEHAEQGIDEFKNEVTYIAKLQHRNLVKLLGCCIEGEEMSLIYEYMPNKSLDRFIFDPKKSTLLDWPKRFQIVLGIARGLLYLHQDSRLRIIHRDLKAANILLDSELNPKISDFGIAKSFGGNETEDKTRRVVGTQGYMSPEYAGEGHFSVKSDVFSFGVLLLEIISGKRNKVFMHEGHYYNLLGHAWMLNREGRALELVESNLGTCYCGSQALRAIRVGLLCVQQCPEDRPEMCNVVFMLGNEGPVPEATQPGFFMERYKCRRSSPDLANSIHEKLQEEYLLFKRAVWNTRTKIYKSGGSFALGFFSPNANDDNPGNYIWQSFNYPSDTFLPGMKLVRRNISLEECRTECLKKCSCTAYSSLDIRNGGSGCLLCLCLALLISLHTTLSSNDSHGKKVKVLVTVLPLALGMVLLGLSALIYTNRRKKKHQLRKQTIFHDKDYANEYHNKEIELPLSELSRLLQATKGFSSDNKLGEGGYGPVYWGKLEDGQEVAVKRLSENTQHDVDQFMTEAICIAKLQHRNLVKLLGCCIEGDEKILIYEYMANKSLDYFIFEYPCRVVSTLVWPKRFHIIQGIARGLLYLHQDSRLRVIHRDLKASNILLDSDLNPKISDFGTDRSFGGNETGDNTVKVVGTHGYMSPEYAGDGHFSVKSDVFSFGVLVLEIISEGLRAIHVGLLCVQQSPEDRPDMSSVVFMLGSDGPLPEATHPGFFVERNTQPIRIFCVSDIIKPGQVIRDGDTMVSAGGSFELGFFSPNKSSNRYVGIWFKSIPIPTVVWVANREVPVISKAGFLEIINPGVLVICNETNVIIWSSNSSTSVHNPVAQLLDSGNLVVKDASDDNPENFLWQGFDYPSDTLLPGMKLGRNFVTGLEVYLSSWKSSDDPAPGQYTYILDPAGFPQKIIKKGSILKYRTGPWNGLRFNGFPDTMGNDIFKFEVVYNSEEVYYAYKLLISTLSRFILTSNGVGQRWIWSNQTASWKLYLSAPSDNCDSYGLCGAYGSCNLANLTICGCLEKFQPKNPENWSKGNWSDGCVRETPLDCSKGDGFLQYSNFKVPNVQNSTHQRNISLDECKSLCLENCSCTAYSSLDISNGPSGCLLWFGDLFDIKVAPAAGQDLYIRMSASELGSEGKKVNILILILALSILIMGLLGLGLLFYTYRRKNKQPEIKTEAISRNSNGKAYVKEHHNKELELPLFVFSRLVQATNNFSSDNKIGEGGYGPVYWGKLEDGQEVAVKRLSENTQHGVDQFMTEAICIAKLQHRNLVKLLGCCIEGDEKILIYEYMANKSLDYFIFDQRKSSSLDWCKRFHIIQGIARGLLYLHQDSRLRVIHRDLKASNILLDADMNPKISDFGTARSFGGSETADNTTKVVGTHGYMAPEYAGDGLFSIKSDVFSFGVLVLEIISGKRNRMFVQEGHYLNILGHAWKLHQQGIALELVDPNMWNSYRKSEVLRAIHVGLLCVQQCPDDRPKMSSVINMLGTQELVPEPTLPGFFMERKMGKLFKYSPATDEEDTLTIGKFKVIAGTSGTKVG</sequence>
<feature type="transmembrane region" description="Helical" evidence="17">
    <location>
        <begin position="439"/>
        <end position="461"/>
    </location>
</feature>
<keyword evidence="6" id="KW-0808">Transferase</keyword>
<evidence type="ECO:0000256" key="9">
    <source>
        <dbReference type="ARBA" id="ARBA00022741"/>
    </source>
</evidence>
<dbReference type="FunFam" id="3.30.200.20:FF:001238">
    <property type="entry name" value="Os08g0179000 protein"/>
    <property type="match status" value="2"/>
</dbReference>
<dbReference type="GO" id="GO:0045087">
    <property type="term" value="P:innate immune response"/>
    <property type="evidence" value="ECO:0007669"/>
    <property type="project" value="UniProtKB-ARBA"/>
</dbReference>
<evidence type="ECO:0000256" key="13">
    <source>
        <dbReference type="ARBA" id="ARBA00023170"/>
    </source>
</evidence>
<dbReference type="FunFam" id="1.10.510.10:FF:000060">
    <property type="entry name" value="G-type lectin S-receptor-like serine/threonine-protein kinase"/>
    <property type="match status" value="3"/>
</dbReference>
<dbReference type="InterPro" id="IPR001480">
    <property type="entry name" value="Bulb-type_lectin_dom"/>
</dbReference>
<feature type="chain" id="PRO_5043381912" description="non-specific serine/threonine protein kinase" evidence="18">
    <location>
        <begin position="26"/>
        <end position="2780"/>
    </location>
</feature>
<feature type="domain" description="Protein kinase" evidence="19">
    <location>
        <begin position="507"/>
        <end position="792"/>
    </location>
</feature>
<dbReference type="CDD" id="cd14066">
    <property type="entry name" value="STKc_IRAK"/>
    <property type="match status" value="3"/>
</dbReference>
<dbReference type="GO" id="GO:0005524">
    <property type="term" value="F:ATP binding"/>
    <property type="evidence" value="ECO:0007669"/>
    <property type="project" value="UniProtKB-KW"/>
</dbReference>
<dbReference type="Proteomes" id="UP001161247">
    <property type="component" value="Chromosome 1"/>
</dbReference>
<dbReference type="GO" id="GO:0005886">
    <property type="term" value="C:plasma membrane"/>
    <property type="evidence" value="ECO:0007669"/>
    <property type="project" value="UniProtKB-SubCell"/>
</dbReference>
<dbReference type="Pfam" id="PF07714">
    <property type="entry name" value="PK_Tyr_Ser-Thr"/>
    <property type="match status" value="4"/>
</dbReference>
<feature type="domain" description="Bulb-type lectin" evidence="20">
    <location>
        <begin position="27"/>
        <end position="148"/>
    </location>
</feature>
<keyword evidence="4" id="KW-0723">Serine/threonine-protein kinase</keyword>
<dbReference type="SMART" id="SM00220">
    <property type="entry name" value="S_TKc"/>
    <property type="match status" value="4"/>
</dbReference>
<evidence type="ECO:0000256" key="15">
    <source>
        <dbReference type="ARBA" id="ARBA00047899"/>
    </source>
</evidence>
<keyword evidence="5" id="KW-0597">Phosphoprotein</keyword>
<dbReference type="PROSITE" id="PS50011">
    <property type="entry name" value="PROTEIN_KINASE_DOM"/>
    <property type="match status" value="4"/>
</dbReference>
<keyword evidence="9" id="KW-0547">Nucleotide-binding</keyword>
<dbReference type="Gene3D" id="3.30.200.20">
    <property type="entry name" value="Phosphorylase Kinase, domain 1"/>
    <property type="match status" value="4"/>
</dbReference>
<gene>
    <name evidence="22" type="ORF">OLC1_LOCUS1149</name>
</gene>
<evidence type="ECO:0000259" key="19">
    <source>
        <dbReference type="PROSITE" id="PS50011"/>
    </source>
</evidence>
<dbReference type="PROSITE" id="PS00108">
    <property type="entry name" value="PROTEIN_KINASE_ST"/>
    <property type="match status" value="4"/>
</dbReference>